<sequence length="252" mass="28043">MDEIEYISTYVPQWAQPTLDIKGIEALKYVTPVTPPDYLRYAEADLSTGGNHGLVNALSNAKRAIDCQVTNTLQGFGLSVPKQFPTKLEKIAALGLVAPRIVKKIVRLRNLLEHEFHSPQLAEVEDAVDVATLFIEATRRVYSNGIVTEFWVADEKSANHRNVKRTKTKTIIDNDSPEFTYARGIFTGFEMETRQLSVVLVHENVQIGEFPISKTDKRTVPLLGFLGTIDGADGKAYSIEGAREFLALLHAK</sequence>
<organism evidence="1 2">
    <name type="scientific">Candidatus Accumulibacter vicinus</name>
    <dbReference type="NCBI Taxonomy" id="2954382"/>
    <lineage>
        <taxon>Bacteria</taxon>
        <taxon>Pseudomonadati</taxon>
        <taxon>Pseudomonadota</taxon>
        <taxon>Betaproteobacteria</taxon>
        <taxon>Candidatus Accumulibacter</taxon>
    </lineage>
</organism>
<dbReference type="EMBL" id="JDSS02000002">
    <property type="protein sequence ID" value="KFB70213.1"/>
    <property type="molecule type" value="Genomic_DNA"/>
</dbReference>
<proteinExistence type="predicted"/>
<dbReference type="RefSeq" id="WP_273702779.1">
    <property type="nucleotide sequence ID" value="NZ_JDSS02000002.1"/>
</dbReference>
<protein>
    <submittedName>
        <fullName evidence="1">Uncharacterized protein</fullName>
    </submittedName>
</protein>
<accession>A0A084Y669</accession>
<dbReference type="STRING" id="1457154.CAPSK01_000048"/>
<name>A0A084Y669_9PROT</name>
<gene>
    <name evidence="1" type="ORF">CAPSK01_000048</name>
</gene>
<dbReference type="AlphaFoldDB" id="A0A084Y669"/>
<evidence type="ECO:0000313" key="2">
    <source>
        <dbReference type="Proteomes" id="UP000019812"/>
    </source>
</evidence>
<reference evidence="1 2" key="1">
    <citation type="submission" date="2014-07" db="EMBL/GenBank/DDBJ databases">
        <title>Expanding our view of genomic diversity in Candidatus Accumulibacter clades.</title>
        <authorList>
            <person name="Skennerton C.T."/>
            <person name="Barr J.J."/>
            <person name="Slater F.R."/>
            <person name="Bond P.L."/>
            <person name="Tyson G.W."/>
        </authorList>
    </citation>
    <scope>NUCLEOTIDE SEQUENCE [LARGE SCALE GENOMIC DNA]</scope>
    <source>
        <strain evidence="2">SK-01</strain>
    </source>
</reference>
<evidence type="ECO:0000313" key="1">
    <source>
        <dbReference type="EMBL" id="KFB70213.1"/>
    </source>
</evidence>
<comment type="caution">
    <text evidence="1">The sequence shown here is derived from an EMBL/GenBank/DDBJ whole genome shotgun (WGS) entry which is preliminary data.</text>
</comment>
<dbReference type="Proteomes" id="UP000019812">
    <property type="component" value="Unassembled WGS sequence"/>
</dbReference>